<dbReference type="Proteomes" id="UP000703661">
    <property type="component" value="Unassembled WGS sequence"/>
</dbReference>
<comment type="function">
    <text evidence="2 6">PPIases accelerate the folding of proteins. It catalyzes the cis-trans isomerization of proline imidic peptide bonds in oligopeptides.</text>
</comment>
<feature type="transmembrane region" description="Helical" evidence="7">
    <location>
        <begin position="55"/>
        <end position="72"/>
    </location>
</feature>
<dbReference type="EC" id="5.2.1.8" evidence="6"/>
<evidence type="ECO:0000256" key="5">
    <source>
        <dbReference type="ARBA" id="ARBA00038147"/>
    </source>
</evidence>
<keyword evidence="3 6" id="KW-0697">Rotamase</keyword>
<protein>
    <recommendedName>
        <fullName evidence="6">Peptidyl-prolyl cis-trans isomerase</fullName>
        <shortName evidence="6">PPIase</shortName>
        <ecNumber evidence="6">5.2.1.8</ecNumber>
    </recommendedName>
</protein>
<feature type="transmembrane region" description="Helical" evidence="7">
    <location>
        <begin position="110"/>
        <end position="131"/>
    </location>
</feature>
<keyword evidence="10" id="KW-1185">Reference proteome</keyword>
<dbReference type="InterPro" id="IPR044666">
    <property type="entry name" value="Cyclophilin_A-like"/>
</dbReference>
<dbReference type="FunFam" id="2.40.100.10:FF:000008">
    <property type="entry name" value="Peptidyl-prolyl cis-trans isomerase"/>
    <property type="match status" value="1"/>
</dbReference>
<reference evidence="9" key="1">
    <citation type="journal article" date="2020" name="Fungal Divers.">
        <title>Resolving the Mortierellaceae phylogeny through synthesis of multi-gene phylogenetics and phylogenomics.</title>
        <authorList>
            <person name="Vandepol N."/>
            <person name="Liber J."/>
            <person name="Desiro A."/>
            <person name="Na H."/>
            <person name="Kennedy M."/>
            <person name="Barry K."/>
            <person name="Grigoriev I.V."/>
            <person name="Miller A.N."/>
            <person name="O'Donnell K."/>
            <person name="Stajich J.E."/>
            <person name="Bonito G."/>
        </authorList>
    </citation>
    <scope>NUCLEOTIDE SEQUENCE</scope>
    <source>
        <strain evidence="9">NRRL 2769</strain>
    </source>
</reference>
<dbReference type="PRINTS" id="PR00153">
    <property type="entry name" value="CSAPPISMRASE"/>
</dbReference>
<proteinExistence type="inferred from homology"/>
<dbReference type="EMBL" id="JAAAID010000001">
    <property type="protein sequence ID" value="KAG0024881.1"/>
    <property type="molecule type" value="Genomic_DNA"/>
</dbReference>
<sequence>MLPENAIGFILVALCWGFTNPFIKNGSKGLESIKRDSWLSQAAAEYWYLFTRWQYVVPLVLNLCGSVVYYHTLGKADLSLAVPITNSLTFIFTTLAGILLGESIGSPRSWLGMAMVVLGVGLCGEITIELYTEHAPKTCKNFYELARKGYYNDVVFHRIIPDFMIQGGDPTGTGRGGSSIYGDKFADEFNSALKHTGAGILSMANSGPNTNGSQFFITLAPTPWLDNKHTIFGRVSGGIKVVNRMGLVATDANDRPKEAVKIIRARVE</sequence>
<dbReference type="Gene3D" id="1.10.3730.20">
    <property type="match status" value="1"/>
</dbReference>
<keyword evidence="7" id="KW-0812">Transmembrane</keyword>
<evidence type="ECO:0000259" key="8">
    <source>
        <dbReference type="PROSITE" id="PS50072"/>
    </source>
</evidence>
<dbReference type="PROSITE" id="PS00170">
    <property type="entry name" value="CSA_PPIASE_1"/>
    <property type="match status" value="1"/>
</dbReference>
<evidence type="ECO:0000256" key="4">
    <source>
        <dbReference type="ARBA" id="ARBA00023235"/>
    </source>
</evidence>
<accession>A0A9P6N4K0</accession>
<keyword evidence="4 6" id="KW-0413">Isomerase</keyword>
<dbReference type="InterPro" id="IPR029000">
    <property type="entry name" value="Cyclophilin-like_dom_sf"/>
</dbReference>
<dbReference type="PANTHER" id="PTHR45625">
    <property type="entry name" value="PEPTIDYL-PROLYL CIS-TRANS ISOMERASE-RELATED"/>
    <property type="match status" value="1"/>
</dbReference>
<evidence type="ECO:0000256" key="6">
    <source>
        <dbReference type="RuleBase" id="RU363019"/>
    </source>
</evidence>
<comment type="catalytic activity">
    <reaction evidence="1 6">
        <text>[protein]-peptidylproline (omega=180) = [protein]-peptidylproline (omega=0)</text>
        <dbReference type="Rhea" id="RHEA:16237"/>
        <dbReference type="Rhea" id="RHEA-COMP:10747"/>
        <dbReference type="Rhea" id="RHEA-COMP:10748"/>
        <dbReference type="ChEBI" id="CHEBI:83833"/>
        <dbReference type="ChEBI" id="CHEBI:83834"/>
        <dbReference type="EC" id="5.2.1.8"/>
    </reaction>
</comment>
<feature type="transmembrane region" description="Helical" evidence="7">
    <location>
        <begin position="78"/>
        <end position="98"/>
    </location>
</feature>
<evidence type="ECO:0000313" key="9">
    <source>
        <dbReference type="EMBL" id="KAG0024881.1"/>
    </source>
</evidence>
<evidence type="ECO:0000256" key="2">
    <source>
        <dbReference type="ARBA" id="ARBA00002388"/>
    </source>
</evidence>
<dbReference type="PANTHER" id="PTHR45625:SF4">
    <property type="entry name" value="PEPTIDYLPROLYL ISOMERASE DOMAIN AND WD REPEAT-CONTAINING PROTEIN 1"/>
    <property type="match status" value="1"/>
</dbReference>
<keyword evidence="7" id="KW-0472">Membrane</keyword>
<dbReference type="GO" id="GO:0006457">
    <property type="term" value="P:protein folding"/>
    <property type="evidence" value="ECO:0007669"/>
    <property type="project" value="InterPro"/>
</dbReference>
<name>A0A9P6N4K0_9FUNG</name>
<evidence type="ECO:0000256" key="3">
    <source>
        <dbReference type="ARBA" id="ARBA00023110"/>
    </source>
</evidence>
<keyword evidence="7" id="KW-1133">Transmembrane helix</keyword>
<evidence type="ECO:0000313" key="10">
    <source>
        <dbReference type="Proteomes" id="UP000703661"/>
    </source>
</evidence>
<dbReference type="Pfam" id="PF00160">
    <property type="entry name" value="Pro_isomerase"/>
    <property type="match status" value="1"/>
</dbReference>
<dbReference type="SUPFAM" id="SSF103481">
    <property type="entry name" value="Multidrug resistance efflux transporter EmrE"/>
    <property type="match status" value="1"/>
</dbReference>
<dbReference type="AlphaFoldDB" id="A0A9P6N4K0"/>
<comment type="caution">
    <text evidence="9">The sequence shown here is derived from an EMBL/GenBank/DDBJ whole genome shotgun (WGS) entry which is preliminary data.</text>
</comment>
<gene>
    <name evidence="9" type="primary">CYP1</name>
    <name evidence="9" type="ORF">BGZ80_000009</name>
</gene>
<dbReference type="InterPro" id="IPR002130">
    <property type="entry name" value="Cyclophilin-type_PPIase_dom"/>
</dbReference>
<dbReference type="Gene3D" id="2.40.100.10">
    <property type="entry name" value="Cyclophilin-like"/>
    <property type="match status" value="1"/>
</dbReference>
<dbReference type="InterPro" id="IPR037185">
    <property type="entry name" value="EmrE-like"/>
</dbReference>
<dbReference type="InterPro" id="IPR020892">
    <property type="entry name" value="Cyclophilin-type_PPIase_CS"/>
</dbReference>
<evidence type="ECO:0000256" key="1">
    <source>
        <dbReference type="ARBA" id="ARBA00000971"/>
    </source>
</evidence>
<evidence type="ECO:0000256" key="7">
    <source>
        <dbReference type="SAM" id="Phobius"/>
    </source>
</evidence>
<dbReference type="GO" id="GO:0003755">
    <property type="term" value="F:peptidyl-prolyl cis-trans isomerase activity"/>
    <property type="evidence" value="ECO:0007669"/>
    <property type="project" value="UniProtKB-UniRule"/>
</dbReference>
<comment type="similarity">
    <text evidence="5">Belongs to the cyclophilin-type PPIase family. PPIL1 subfamily.</text>
</comment>
<feature type="domain" description="PPIase cyclophilin-type" evidence="8">
    <location>
        <begin position="124"/>
        <end position="267"/>
    </location>
</feature>
<dbReference type="SUPFAM" id="SSF50891">
    <property type="entry name" value="Cyclophilin-like"/>
    <property type="match status" value="1"/>
</dbReference>
<feature type="transmembrane region" description="Helical" evidence="7">
    <location>
        <begin position="6"/>
        <end position="23"/>
    </location>
</feature>
<dbReference type="GO" id="GO:0071013">
    <property type="term" value="C:catalytic step 2 spliceosome"/>
    <property type="evidence" value="ECO:0007669"/>
    <property type="project" value="TreeGrafter"/>
</dbReference>
<dbReference type="PROSITE" id="PS50072">
    <property type="entry name" value="CSA_PPIASE_2"/>
    <property type="match status" value="1"/>
</dbReference>
<organism evidence="9 10">
    <name type="scientific">Entomortierella chlamydospora</name>
    <dbReference type="NCBI Taxonomy" id="101097"/>
    <lineage>
        <taxon>Eukaryota</taxon>
        <taxon>Fungi</taxon>
        <taxon>Fungi incertae sedis</taxon>
        <taxon>Mucoromycota</taxon>
        <taxon>Mortierellomycotina</taxon>
        <taxon>Mortierellomycetes</taxon>
        <taxon>Mortierellales</taxon>
        <taxon>Mortierellaceae</taxon>
        <taxon>Entomortierella</taxon>
    </lineage>
</organism>